<reference evidence="3 4" key="1">
    <citation type="journal article" date="2014" name="Nat. Commun.">
        <title>Klebsormidium flaccidum genome reveals primary factors for plant terrestrial adaptation.</title>
        <authorList>
            <person name="Hori K."/>
            <person name="Maruyama F."/>
            <person name="Fujisawa T."/>
            <person name="Togashi T."/>
            <person name="Yamamoto N."/>
            <person name="Seo M."/>
            <person name="Sato S."/>
            <person name="Yamada T."/>
            <person name="Mori H."/>
            <person name="Tajima N."/>
            <person name="Moriyama T."/>
            <person name="Ikeuchi M."/>
            <person name="Watanabe M."/>
            <person name="Wada H."/>
            <person name="Kobayashi K."/>
            <person name="Saito M."/>
            <person name="Masuda T."/>
            <person name="Sasaki-Sekimoto Y."/>
            <person name="Mashiguchi K."/>
            <person name="Awai K."/>
            <person name="Shimojima M."/>
            <person name="Masuda S."/>
            <person name="Iwai M."/>
            <person name="Nobusawa T."/>
            <person name="Narise T."/>
            <person name="Kondo S."/>
            <person name="Saito H."/>
            <person name="Sato R."/>
            <person name="Murakawa M."/>
            <person name="Ihara Y."/>
            <person name="Oshima-Yamada Y."/>
            <person name="Ohtaka K."/>
            <person name="Satoh M."/>
            <person name="Sonobe K."/>
            <person name="Ishii M."/>
            <person name="Ohtani R."/>
            <person name="Kanamori-Sato M."/>
            <person name="Honoki R."/>
            <person name="Miyazaki D."/>
            <person name="Mochizuki H."/>
            <person name="Umetsu J."/>
            <person name="Higashi K."/>
            <person name="Shibata D."/>
            <person name="Kamiya Y."/>
            <person name="Sato N."/>
            <person name="Nakamura Y."/>
            <person name="Tabata S."/>
            <person name="Ida S."/>
            <person name="Kurokawa K."/>
            <person name="Ohta H."/>
        </authorList>
    </citation>
    <scope>NUCLEOTIDE SEQUENCE [LARGE SCALE GENOMIC DNA]</scope>
    <source>
        <strain evidence="3 4">NIES-2285</strain>
    </source>
</reference>
<dbReference type="EMBL" id="DF237610">
    <property type="protein sequence ID" value="GAQ90604.1"/>
    <property type="molecule type" value="Genomic_DNA"/>
</dbReference>
<evidence type="ECO:0000313" key="3">
    <source>
        <dbReference type="EMBL" id="GAQ90604.1"/>
    </source>
</evidence>
<name>A0A1Y1IIH7_KLENI</name>
<keyword evidence="4" id="KW-1185">Reference proteome</keyword>
<feature type="compositionally biased region" description="Low complexity" evidence="2">
    <location>
        <begin position="727"/>
        <end position="737"/>
    </location>
</feature>
<proteinExistence type="predicted"/>
<evidence type="ECO:0008006" key="5">
    <source>
        <dbReference type="Google" id="ProtNLM"/>
    </source>
</evidence>
<feature type="region of interest" description="Disordered" evidence="2">
    <location>
        <begin position="976"/>
        <end position="995"/>
    </location>
</feature>
<feature type="compositionally biased region" description="Polar residues" evidence="2">
    <location>
        <begin position="922"/>
        <end position="935"/>
    </location>
</feature>
<feature type="compositionally biased region" description="Low complexity" evidence="2">
    <location>
        <begin position="850"/>
        <end position="862"/>
    </location>
</feature>
<dbReference type="OMA" id="MIVVINT"/>
<feature type="region of interest" description="Disordered" evidence="2">
    <location>
        <begin position="1"/>
        <end position="65"/>
    </location>
</feature>
<feature type="compositionally biased region" description="Low complexity" evidence="2">
    <location>
        <begin position="894"/>
        <end position="911"/>
    </location>
</feature>
<feature type="compositionally biased region" description="Low complexity" evidence="2">
    <location>
        <begin position="706"/>
        <end position="715"/>
    </location>
</feature>
<accession>A0A1Y1IIH7</accession>
<keyword evidence="1" id="KW-0238">DNA-binding</keyword>
<feature type="compositionally biased region" description="Gly residues" evidence="2">
    <location>
        <begin position="51"/>
        <end position="65"/>
    </location>
</feature>
<evidence type="ECO:0000256" key="1">
    <source>
        <dbReference type="ARBA" id="ARBA00023125"/>
    </source>
</evidence>
<feature type="region of interest" description="Disordered" evidence="2">
    <location>
        <begin position="180"/>
        <end position="223"/>
    </location>
</feature>
<dbReference type="STRING" id="105231.A0A1Y1IIH7"/>
<dbReference type="OrthoDB" id="1920276at2759"/>
<evidence type="ECO:0000313" key="4">
    <source>
        <dbReference type="Proteomes" id="UP000054558"/>
    </source>
</evidence>
<feature type="compositionally biased region" description="Basic and acidic residues" evidence="2">
    <location>
        <begin position="211"/>
        <end position="223"/>
    </location>
</feature>
<feature type="region of interest" description="Disordered" evidence="2">
    <location>
        <begin position="832"/>
        <end position="949"/>
    </location>
</feature>
<feature type="compositionally biased region" description="Low complexity" evidence="2">
    <location>
        <begin position="1169"/>
        <end position="1181"/>
    </location>
</feature>
<feature type="compositionally biased region" description="Pro residues" evidence="2">
    <location>
        <begin position="387"/>
        <end position="404"/>
    </location>
</feature>
<organism evidence="3 4">
    <name type="scientific">Klebsormidium nitens</name>
    <name type="common">Green alga</name>
    <name type="synonym">Ulothrix nitens</name>
    <dbReference type="NCBI Taxonomy" id="105231"/>
    <lineage>
        <taxon>Eukaryota</taxon>
        <taxon>Viridiplantae</taxon>
        <taxon>Streptophyta</taxon>
        <taxon>Klebsormidiophyceae</taxon>
        <taxon>Klebsormidiales</taxon>
        <taxon>Klebsormidiaceae</taxon>
        <taxon>Klebsormidium</taxon>
    </lineage>
</organism>
<feature type="compositionally biased region" description="Basic and acidic residues" evidence="2">
    <location>
        <begin position="785"/>
        <end position="796"/>
    </location>
</feature>
<feature type="region of interest" description="Disordered" evidence="2">
    <location>
        <begin position="1167"/>
        <end position="1341"/>
    </location>
</feature>
<feature type="region of interest" description="Disordered" evidence="2">
    <location>
        <begin position="258"/>
        <end position="312"/>
    </location>
</feature>
<dbReference type="PANTHER" id="PTHR33400">
    <property type="entry name" value="ZINC FINGER CCCH DOMAIN-CONTAINING PROTEIN 6-RELATED"/>
    <property type="match status" value="1"/>
</dbReference>
<sequence length="1341" mass="138408">MAAASSAVADAKMADAQSSASLSTKVGLPQAAPQMPTDAPQMPTDRADGTAGPGPGGGEHAGGGGRQEAAALLVAQQAEVMEQLLQLQRVLEVQTECTGRHALEEEVAARVLGDSAAWQKPAEELPAPAAKALEEAFSLKDSVTKAEARDLGTVLGITPGQVKDFFVAHRAHTRAWLRSMHPGALKGRPQRGAHSNRPPQDRQAGPPGKEPGSDRGKEAPGAKAEVLARVEKEEGGREGLGTKKGGFTALKGVAESQGAEVGLPGPSVAGGLMAGGDEGAAGRLSGQEHNPEQDTAKAESQEKEPQSGAQPLQPAVGLLAAEQLVRVADTTGGAKPNADGLEPVLDHLPQLDPIAVGNASEAAVQAGHSARGPPAEGHTKNGSRSAGPPPEKALPREPFQPPQQPRGILIDLNAPPEDLAEETPGGDFSTSIPKGMTWSAVSPAGSSPQETAALALGAPARWAAAGAPRGAQPQAAEVRGVLALGAPEKQTGAGLARRVQPEATDLRGALAQLVGARGAGHAEEEGAARWSRVMRRESSVAGRLQVLEALARGRKRVVQARLLDGAGLLLLHQWLVEAYSEEQTTLLRALLQVLALLPPRPIEASPIAPLARTLLKVTRYFVPDVAALARQLLVCWKRGRAPDFAQKSGHLLAVARQPGPQPGSGPVPPISEATAPPKIASPVVVERRDAPPPSLVRASLPLRTSAAPPVAALAAPPSPKRGPRSGPPGRTLPGPSGVAAKRAGSPLGPPPAKQPRHGDRPEQQGMGRTGGKGRGDGQRGGKFAELLRRGRQRDSNGTEVAALLQDAVAVRGGAGEKPLSADDILKAKAREQLIRQMQGRNGRAADQRSRASGGARGDGQARVSRLAGNGGTERPFGADGRETTTAQQERLPEQGAPHAQAAAAASHSAGPVHGNGGPPLPTTTESASSVIQGTWTPDPGYDGGALPGARLASNSAGPLALDVAAISALAHALQVATPPTQPGPSAPPPASAVPSRQPVVQPAHVAAARPANPLLAQLVAEMERQKRREAERREREGPHAALSAEAQQSAALLQQLEAHVTALLAQERRSAAPQKGGEGGAWARAVALMEDRAIPWQVPPAVWLDPAWSVPAGEDSEEASRRTHEAAATLAAVYPSAALIPDQPRAPPVSEPESDDALTPEITTLDLKQQQQQQQAAAEAAGGVGDGEEDAEYQAALAEAYGPAQEPARSSSGAADATVGRQPSYGHEYVQEAPRAAPFRAAEGALGRWGRSPGPPLWAEAAARPTGRGYLPPRPGTFGAAPSAPPHYLSPPAHQSWPRGPQYARGRAPLDRTQTSYAGQNSRPAGPQYGTRPGRNSWRGW</sequence>
<feature type="compositionally biased region" description="Polar residues" evidence="2">
    <location>
        <begin position="1312"/>
        <end position="1323"/>
    </location>
</feature>
<feature type="region of interest" description="Disordered" evidence="2">
    <location>
        <begin position="362"/>
        <end position="410"/>
    </location>
</feature>
<dbReference type="PANTHER" id="PTHR33400:SF6">
    <property type="entry name" value="HOMEOBOX PROTEIN LUMINIDEPENDENS"/>
    <property type="match status" value="1"/>
</dbReference>
<evidence type="ECO:0000256" key="2">
    <source>
        <dbReference type="SAM" id="MobiDB-lite"/>
    </source>
</evidence>
<feature type="region of interest" description="Disordered" evidence="2">
    <location>
        <begin position="1023"/>
        <end position="1048"/>
    </location>
</feature>
<feature type="compositionally biased region" description="Low complexity" evidence="2">
    <location>
        <begin position="1232"/>
        <end position="1245"/>
    </location>
</feature>
<feature type="compositionally biased region" description="Basic and acidic residues" evidence="2">
    <location>
        <begin position="289"/>
        <end position="305"/>
    </location>
</feature>
<feature type="compositionally biased region" description="Low complexity" evidence="2">
    <location>
        <begin position="1"/>
        <end position="16"/>
    </location>
</feature>
<feature type="compositionally biased region" description="Basic and acidic residues" evidence="2">
    <location>
        <begin position="1023"/>
        <end position="1038"/>
    </location>
</feature>
<dbReference type="GO" id="GO:0003677">
    <property type="term" value="F:DNA binding"/>
    <property type="evidence" value="ECO:0007669"/>
    <property type="project" value="UniProtKB-KW"/>
</dbReference>
<feature type="region of interest" description="Disordered" evidence="2">
    <location>
        <begin position="655"/>
        <end position="798"/>
    </location>
</feature>
<dbReference type="Proteomes" id="UP000054558">
    <property type="component" value="Unassembled WGS sequence"/>
</dbReference>
<feature type="compositionally biased region" description="Pro residues" evidence="2">
    <location>
        <begin position="979"/>
        <end position="991"/>
    </location>
</feature>
<protein>
    <recommendedName>
        <fullName evidence="5">Homeobox domain-containing protein</fullName>
    </recommendedName>
</protein>
<feature type="compositionally biased region" description="Pro residues" evidence="2">
    <location>
        <begin position="659"/>
        <end position="669"/>
    </location>
</feature>
<gene>
    <name evidence="3" type="ORF">KFL_006610050</name>
</gene>